<dbReference type="STRING" id="1032480.MLP_15450"/>
<dbReference type="PANTHER" id="PTHR30204">
    <property type="entry name" value="REDOX-CYCLING DRUG-SENSING TRANSCRIPTIONAL ACTIVATOR SOXR"/>
    <property type="match status" value="1"/>
</dbReference>
<dbReference type="InterPro" id="IPR000551">
    <property type="entry name" value="MerR-type_HTH_dom"/>
</dbReference>
<accession>F5XQQ9</accession>
<evidence type="ECO:0000256" key="2">
    <source>
        <dbReference type="ARBA" id="ARBA00023015"/>
    </source>
</evidence>
<evidence type="ECO:0000256" key="5">
    <source>
        <dbReference type="SAM" id="MobiDB-lite"/>
    </source>
</evidence>
<keyword evidence="8" id="KW-1185">Reference proteome</keyword>
<keyword evidence="3" id="KW-0238">DNA-binding</keyword>
<dbReference type="PROSITE" id="PS00552">
    <property type="entry name" value="HTH_MERR_1"/>
    <property type="match status" value="1"/>
</dbReference>
<dbReference type="PANTHER" id="PTHR30204:SF69">
    <property type="entry name" value="MERR-FAMILY TRANSCRIPTIONAL REGULATOR"/>
    <property type="match status" value="1"/>
</dbReference>
<dbReference type="SUPFAM" id="SSF54593">
    <property type="entry name" value="Glyoxalase/Bleomycin resistance protein/Dihydroxybiphenyl dioxygenase"/>
    <property type="match status" value="1"/>
</dbReference>
<dbReference type="eggNOG" id="COG0789">
    <property type="taxonomic scope" value="Bacteria"/>
</dbReference>
<dbReference type="GO" id="GO:0003677">
    <property type="term" value="F:DNA binding"/>
    <property type="evidence" value="ECO:0007669"/>
    <property type="project" value="UniProtKB-KW"/>
</dbReference>
<name>F5XQQ9_MICPN</name>
<dbReference type="PROSITE" id="PS50937">
    <property type="entry name" value="HTH_MERR_2"/>
    <property type="match status" value="1"/>
</dbReference>
<keyword evidence="1" id="KW-0678">Repressor</keyword>
<dbReference type="Pfam" id="PF13411">
    <property type="entry name" value="MerR_1"/>
    <property type="match status" value="1"/>
</dbReference>
<evidence type="ECO:0000313" key="8">
    <source>
        <dbReference type="Proteomes" id="UP000007947"/>
    </source>
</evidence>
<evidence type="ECO:0000256" key="1">
    <source>
        <dbReference type="ARBA" id="ARBA00022491"/>
    </source>
</evidence>
<keyword evidence="4" id="KW-0804">Transcription</keyword>
<gene>
    <name evidence="7" type="ordered locus">MLP_15450</name>
</gene>
<dbReference type="EMBL" id="AP012204">
    <property type="protein sequence ID" value="BAK34559.1"/>
    <property type="molecule type" value="Genomic_DNA"/>
</dbReference>
<dbReference type="InterPro" id="IPR029068">
    <property type="entry name" value="Glyas_Bleomycin-R_OHBP_Dase"/>
</dbReference>
<evidence type="ECO:0000256" key="3">
    <source>
        <dbReference type="ARBA" id="ARBA00023125"/>
    </source>
</evidence>
<proteinExistence type="predicted"/>
<evidence type="ECO:0000256" key="4">
    <source>
        <dbReference type="ARBA" id="ARBA00023163"/>
    </source>
</evidence>
<dbReference type="CDD" id="cd01106">
    <property type="entry name" value="HTH_TipAL-Mta"/>
    <property type="match status" value="1"/>
</dbReference>
<reference evidence="7 8" key="1">
    <citation type="submission" date="2011-05" db="EMBL/GenBank/DDBJ databases">
        <title>Whole genome sequence of Microlunatus phosphovorus NM-1.</title>
        <authorList>
            <person name="Hosoyama A."/>
            <person name="Sasaki K."/>
            <person name="Harada T."/>
            <person name="Igarashi R."/>
            <person name="Kawakoshi A."/>
            <person name="Sasagawa M."/>
            <person name="Fukada J."/>
            <person name="Nakamura S."/>
            <person name="Katano Y."/>
            <person name="Hanada S."/>
            <person name="Kamagata Y."/>
            <person name="Nakamura N."/>
            <person name="Yamazaki S."/>
            <person name="Fujita N."/>
        </authorList>
    </citation>
    <scope>NUCLEOTIDE SEQUENCE [LARGE SCALE GENOMIC DNA]</scope>
    <source>
        <strain evidence="8">ATCC 700054 / DSM 10555 / JCM 9379 / NBRC 101784 / NCIMB 13414 / VKM Ac-1990 / NM-1</strain>
    </source>
</reference>
<dbReference type="RefSeq" id="WP_013862442.1">
    <property type="nucleotide sequence ID" value="NC_015635.1"/>
</dbReference>
<dbReference type="GO" id="GO:0003700">
    <property type="term" value="F:DNA-binding transcription factor activity"/>
    <property type="evidence" value="ECO:0007669"/>
    <property type="project" value="InterPro"/>
</dbReference>
<dbReference type="SMART" id="SM00422">
    <property type="entry name" value="HTH_MERR"/>
    <property type="match status" value="1"/>
</dbReference>
<dbReference type="OrthoDB" id="9809391at2"/>
<dbReference type="Gene3D" id="1.10.1660.10">
    <property type="match status" value="1"/>
</dbReference>
<dbReference type="HOGENOM" id="CLU_1048938_0_0_11"/>
<protein>
    <submittedName>
        <fullName evidence="7">Putative MerR family transcriptional regulator</fullName>
    </submittedName>
</protein>
<dbReference type="SUPFAM" id="SSF46955">
    <property type="entry name" value="Putative DNA-binding domain"/>
    <property type="match status" value="1"/>
</dbReference>
<organism evidence="7 8">
    <name type="scientific">Microlunatus phosphovorus (strain ATCC 700054 / DSM 10555 / JCM 9379 / NBRC 101784 / NCIMB 13414 / VKM Ac-1990 / NM-1)</name>
    <dbReference type="NCBI Taxonomy" id="1032480"/>
    <lineage>
        <taxon>Bacteria</taxon>
        <taxon>Bacillati</taxon>
        <taxon>Actinomycetota</taxon>
        <taxon>Actinomycetes</taxon>
        <taxon>Propionibacteriales</taxon>
        <taxon>Propionibacteriaceae</taxon>
        <taxon>Microlunatus</taxon>
    </lineage>
</organism>
<dbReference type="AlphaFoldDB" id="F5XQQ9"/>
<sequence length="261" mass="28756">MDGSQGEPTWRVGELARLTGLSVRTLHHYDQIGLLQPARRTPGGHRLYTPADVTQLAFIVVLRRAGVALAEIGRQLKAHPGGFDLATTMEQRSRALEETLIDTVAFGRLLAAEPVESVAGDPSRLRRLVRWVPQHSTTTQPLILLVYADVEVAYHRLIDMFGFEPGPISRRPDGTCGYAELSGPTGSIRLHAPRPGLSPPDPTSDPSSMTVVGVANIIEHHQQAKRAGAEIVRPVSTLFGMREYQAFDHEHHLWCFQEPTT</sequence>
<evidence type="ECO:0000259" key="6">
    <source>
        <dbReference type="PROSITE" id="PS50937"/>
    </source>
</evidence>
<dbReference type="eggNOG" id="COG2764">
    <property type="taxonomic scope" value="Bacteria"/>
</dbReference>
<keyword evidence="2" id="KW-0805">Transcription regulation</keyword>
<dbReference type="Gene3D" id="3.30.720.110">
    <property type="match status" value="1"/>
</dbReference>
<dbReference type="InterPro" id="IPR009061">
    <property type="entry name" value="DNA-bd_dom_put_sf"/>
</dbReference>
<dbReference type="Proteomes" id="UP000007947">
    <property type="component" value="Chromosome"/>
</dbReference>
<dbReference type="PRINTS" id="PR00040">
    <property type="entry name" value="HTHMERR"/>
</dbReference>
<dbReference type="KEGG" id="mph:MLP_15450"/>
<dbReference type="InterPro" id="IPR047057">
    <property type="entry name" value="MerR_fam"/>
</dbReference>
<feature type="domain" description="HTH merR-type" evidence="6">
    <location>
        <begin position="9"/>
        <end position="78"/>
    </location>
</feature>
<feature type="region of interest" description="Disordered" evidence="5">
    <location>
        <begin position="186"/>
        <end position="207"/>
    </location>
</feature>
<evidence type="ECO:0000313" key="7">
    <source>
        <dbReference type="EMBL" id="BAK34559.1"/>
    </source>
</evidence>